<dbReference type="Pfam" id="PF13358">
    <property type="entry name" value="DDE_3"/>
    <property type="match status" value="1"/>
</dbReference>
<dbReference type="OrthoDB" id="106945at2759"/>
<dbReference type="Proteomes" id="UP001165083">
    <property type="component" value="Unassembled WGS sequence"/>
</dbReference>
<evidence type="ECO:0000313" key="2">
    <source>
        <dbReference type="EMBL" id="GMF32967.1"/>
    </source>
</evidence>
<evidence type="ECO:0000259" key="1">
    <source>
        <dbReference type="Pfam" id="PF13358"/>
    </source>
</evidence>
<accession>A0A9W6X7B8</accession>
<reference evidence="2" key="1">
    <citation type="submission" date="2023-04" db="EMBL/GenBank/DDBJ databases">
        <title>Phytophthora lilii NBRC 32176.</title>
        <authorList>
            <person name="Ichikawa N."/>
            <person name="Sato H."/>
            <person name="Tonouchi N."/>
        </authorList>
    </citation>
    <scope>NUCLEOTIDE SEQUENCE</scope>
    <source>
        <strain evidence="2">NBRC 32176</strain>
    </source>
</reference>
<organism evidence="2 3">
    <name type="scientific">Phytophthora lilii</name>
    <dbReference type="NCBI Taxonomy" id="2077276"/>
    <lineage>
        <taxon>Eukaryota</taxon>
        <taxon>Sar</taxon>
        <taxon>Stramenopiles</taxon>
        <taxon>Oomycota</taxon>
        <taxon>Peronosporomycetes</taxon>
        <taxon>Peronosporales</taxon>
        <taxon>Peronosporaceae</taxon>
        <taxon>Phytophthora</taxon>
    </lineage>
</organism>
<dbReference type="InterPro" id="IPR038717">
    <property type="entry name" value="Tc1-like_DDE_dom"/>
</dbReference>
<protein>
    <submittedName>
        <fullName evidence="2">Unnamed protein product</fullName>
    </submittedName>
</protein>
<sequence>MVSTMYSSKITRQFTPRAKRLQEQQVDTMVWPARSPDCNPIENVWSAMAARVYAHGRQYRTMEQFEAAIMAAWDSIEQEYLLKLLKSVSD</sequence>
<gene>
    <name evidence="2" type="ORF">Plil01_001407500</name>
</gene>
<name>A0A9W6X7B8_9STRA</name>
<dbReference type="AlphaFoldDB" id="A0A9W6X7B8"/>
<dbReference type="EMBL" id="BSXW01001028">
    <property type="protein sequence ID" value="GMF32967.1"/>
    <property type="molecule type" value="Genomic_DNA"/>
</dbReference>
<comment type="caution">
    <text evidence="2">The sequence shown here is derived from an EMBL/GenBank/DDBJ whole genome shotgun (WGS) entry which is preliminary data.</text>
</comment>
<dbReference type="InterPro" id="IPR036397">
    <property type="entry name" value="RNaseH_sf"/>
</dbReference>
<dbReference type="GO" id="GO:0003676">
    <property type="term" value="F:nucleic acid binding"/>
    <property type="evidence" value="ECO:0007669"/>
    <property type="project" value="InterPro"/>
</dbReference>
<evidence type="ECO:0000313" key="3">
    <source>
        <dbReference type="Proteomes" id="UP001165083"/>
    </source>
</evidence>
<feature type="domain" description="Tc1-like transposase DDE" evidence="1">
    <location>
        <begin position="23"/>
        <end position="65"/>
    </location>
</feature>
<dbReference type="Gene3D" id="3.30.420.10">
    <property type="entry name" value="Ribonuclease H-like superfamily/Ribonuclease H"/>
    <property type="match status" value="1"/>
</dbReference>
<keyword evidence="3" id="KW-1185">Reference proteome</keyword>
<proteinExistence type="predicted"/>